<evidence type="ECO:0000313" key="3">
    <source>
        <dbReference type="Proteomes" id="UP000093080"/>
    </source>
</evidence>
<reference evidence="2 3" key="1">
    <citation type="submission" date="2016-06" db="EMBL/GenBank/DDBJ databases">
        <title>Respiratory ammonification of nitrate coupled to the oxidation of elemental sulfur in deep-sea autotrophic thermophilic bacteria.</title>
        <authorList>
            <person name="Slobodkina G.B."/>
            <person name="Mardanov A.V."/>
            <person name="Ravin N.V."/>
            <person name="Frolova A.A."/>
            <person name="Viryasiv M.B."/>
            <person name="Chernyh N.A."/>
            <person name="Bonch-Osmolovskaya E.A."/>
            <person name="Slobodkin A.I."/>
        </authorList>
    </citation>
    <scope>NUCLEOTIDE SEQUENCE [LARGE SCALE GENOMIC DNA]</scope>
    <source>
        <strain evidence="2 3">S69</strain>
    </source>
</reference>
<dbReference type="RefSeq" id="WP_067620689.1">
    <property type="nucleotide sequence ID" value="NZ_MAGO01000016.1"/>
</dbReference>
<evidence type="ECO:0000313" key="2">
    <source>
        <dbReference type="EMBL" id="OCC14242.1"/>
    </source>
</evidence>
<dbReference type="Proteomes" id="UP000093080">
    <property type="component" value="Unassembled WGS sequence"/>
</dbReference>
<keyword evidence="3" id="KW-1185">Reference proteome</keyword>
<protein>
    <submittedName>
        <fullName evidence="2">Uncharacterized protein</fullName>
    </submittedName>
</protein>
<keyword evidence="1" id="KW-0732">Signal</keyword>
<feature type="signal peptide" evidence="1">
    <location>
        <begin position="1"/>
        <end position="23"/>
    </location>
</feature>
<dbReference type="AlphaFoldDB" id="A0A1B9F2U1"/>
<dbReference type="PATRIC" id="fig|1156395.6.peg.2417"/>
<gene>
    <name evidence="2" type="ORF">DBT_2384</name>
</gene>
<evidence type="ECO:0000256" key="1">
    <source>
        <dbReference type="SAM" id="SignalP"/>
    </source>
</evidence>
<sequence length="486" mass="54315">MRNLILAVSCICCLILSMLSAGALESAAAVVAESSNLPDDQFTLVLDLQRPSDTDILLLRNGDRLTGTILNKSFSIRTSYAQLKFNNRMIAGINLEGGPNNIESIITVNNNLFSGFIDNAVFVFKLQSGPQINVRKEKVLKAVFRVRKAEREGIPQRQFIVLKNGDYFSGKLLNDKIVVATTYAAVPLVLSNIDRIKLIGSENPLTRVTMRNSDVIQGVLQTEDIQVKLDVGPVVGIYKDRIDMIYCKYGYRPEHLSSAVVQQFRRKLLTIAPDGAINGPVPYVKSYKVDSPQTLTEALHLIEVNSKSISVLILALSLSEISQDHQRALRDWVSQGGGIWLFYGMKSNSYFKFVHGDNSRLLFPNLHHLKTDEPAEIIWPRRDLAVMSGVNVLSTYLNHSNKGARTSFDETSLPDGAIVLAKQPNPKMFLAPYGNGRAMVEANHFNRSPLHHPTEMDNPTFIRNVSLWLAGYDFQARKRKWTGRTD</sequence>
<feature type="chain" id="PRO_5008626139" evidence="1">
    <location>
        <begin position="24"/>
        <end position="486"/>
    </location>
</feature>
<comment type="caution">
    <text evidence="2">The sequence shown here is derived from an EMBL/GenBank/DDBJ whole genome shotgun (WGS) entry which is preliminary data.</text>
</comment>
<dbReference type="EMBL" id="MAGO01000016">
    <property type="protein sequence ID" value="OCC14242.1"/>
    <property type="molecule type" value="Genomic_DNA"/>
</dbReference>
<accession>A0A1B9F2U1</accession>
<dbReference type="InterPro" id="IPR029062">
    <property type="entry name" value="Class_I_gatase-like"/>
</dbReference>
<organism evidence="2 3">
    <name type="scientific">Dissulfuribacter thermophilus</name>
    <dbReference type="NCBI Taxonomy" id="1156395"/>
    <lineage>
        <taxon>Bacteria</taxon>
        <taxon>Pseudomonadati</taxon>
        <taxon>Thermodesulfobacteriota</taxon>
        <taxon>Dissulfuribacteria</taxon>
        <taxon>Dissulfuribacterales</taxon>
        <taxon>Dissulfuribacteraceae</taxon>
        <taxon>Dissulfuribacter</taxon>
    </lineage>
</organism>
<proteinExistence type="predicted"/>
<dbReference type="SUPFAM" id="SSF52317">
    <property type="entry name" value="Class I glutamine amidotransferase-like"/>
    <property type="match status" value="1"/>
</dbReference>
<name>A0A1B9F2U1_9BACT</name>